<evidence type="ECO:0000313" key="7">
    <source>
        <dbReference type="EMBL" id="ACL70474.1"/>
    </source>
</evidence>
<dbReference type="Proteomes" id="UP000000719">
    <property type="component" value="Chromosome"/>
</dbReference>
<dbReference type="InterPro" id="IPR036291">
    <property type="entry name" value="NAD(P)-bd_dom_sf"/>
</dbReference>
<dbReference type="HOGENOM" id="CLU_019796_1_0_9"/>
<dbReference type="Pfam" id="PF00389">
    <property type="entry name" value="2-Hacid_dh"/>
    <property type="match status" value="1"/>
</dbReference>
<evidence type="ECO:0000256" key="1">
    <source>
        <dbReference type="ARBA" id="ARBA00005854"/>
    </source>
</evidence>
<dbReference type="GO" id="GO:0051287">
    <property type="term" value="F:NAD binding"/>
    <property type="evidence" value="ECO:0007669"/>
    <property type="project" value="InterPro"/>
</dbReference>
<dbReference type="EC" id="1.1.1.95" evidence="7"/>
<dbReference type="KEGG" id="hor:Hore_17250"/>
<dbReference type="RefSeq" id="WP_015923444.1">
    <property type="nucleotide sequence ID" value="NC_011899.1"/>
</dbReference>
<gene>
    <name evidence="7" type="ordered locus">Hore_17250</name>
</gene>
<comment type="similarity">
    <text evidence="1 4">Belongs to the D-isomer specific 2-hydroxyacid dehydrogenase family.</text>
</comment>
<feature type="domain" description="D-isomer specific 2-hydroxyacid dehydrogenase NAD-binding" evidence="6">
    <location>
        <begin position="109"/>
        <end position="282"/>
    </location>
</feature>
<dbReference type="Pfam" id="PF02826">
    <property type="entry name" value="2-Hacid_dh_C"/>
    <property type="match status" value="1"/>
</dbReference>
<dbReference type="GO" id="GO:0004617">
    <property type="term" value="F:phosphoglycerate dehydrogenase activity"/>
    <property type="evidence" value="ECO:0007669"/>
    <property type="project" value="UniProtKB-EC"/>
</dbReference>
<dbReference type="SUPFAM" id="SSF51735">
    <property type="entry name" value="NAD(P)-binding Rossmann-fold domains"/>
    <property type="match status" value="1"/>
</dbReference>
<dbReference type="STRING" id="373903.Hore_17250"/>
<organism evidence="7 8">
    <name type="scientific">Halothermothrix orenii (strain H 168 / OCM 544 / DSM 9562)</name>
    <dbReference type="NCBI Taxonomy" id="373903"/>
    <lineage>
        <taxon>Bacteria</taxon>
        <taxon>Bacillati</taxon>
        <taxon>Bacillota</taxon>
        <taxon>Clostridia</taxon>
        <taxon>Halanaerobiales</taxon>
        <taxon>Halothermotrichaceae</taxon>
        <taxon>Halothermothrix</taxon>
    </lineage>
</organism>
<dbReference type="PANTHER" id="PTHR43333">
    <property type="entry name" value="2-HACID_DH_C DOMAIN-CONTAINING PROTEIN"/>
    <property type="match status" value="1"/>
</dbReference>
<accession>B8CYV5</accession>
<dbReference type="InterPro" id="IPR006140">
    <property type="entry name" value="D-isomer_DH_NAD-bd"/>
</dbReference>
<reference evidence="7 8" key="1">
    <citation type="journal article" date="2009" name="PLoS ONE">
        <title>Genome analysis of the anaerobic thermohalophilic bacterium Halothermothrix orenii.</title>
        <authorList>
            <person name="Mavromatis K."/>
            <person name="Ivanova N."/>
            <person name="Anderson I."/>
            <person name="Lykidis A."/>
            <person name="Hooper S.D."/>
            <person name="Sun H."/>
            <person name="Kunin V."/>
            <person name="Lapidus A."/>
            <person name="Hugenholtz P."/>
            <person name="Patel B."/>
            <person name="Kyrpides N.C."/>
        </authorList>
    </citation>
    <scope>NUCLEOTIDE SEQUENCE [LARGE SCALE GENOMIC DNA]</scope>
    <source>
        <strain evidence="8">H 168 / OCM 544 / DSM 9562</strain>
    </source>
</reference>
<evidence type="ECO:0000256" key="4">
    <source>
        <dbReference type="RuleBase" id="RU003719"/>
    </source>
</evidence>
<feature type="domain" description="D-isomer specific 2-hydroxyacid dehydrogenase catalytic" evidence="5">
    <location>
        <begin position="9"/>
        <end position="314"/>
    </location>
</feature>
<keyword evidence="2 4" id="KW-0560">Oxidoreductase</keyword>
<dbReference type="Gene3D" id="3.40.50.720">
    <property type="entry name" value="NAD(P)-binding Rossmann-like Domain"/>
    <property type="match status" value="2"/>
</dbReference>
<dbReference type="AlphaFoldDB" id="B8CYV5"/>
<evidence type="ECO:0000313" key="8">
    <source>
        <dbReference type="Proteomes" id="UP000000719"/>
    </source>
</evidence>
<evidence type="ECO:0000256" key="2">
    <source>
        <dbReference type="ARBA" id="ARBA00023002"/>
    </source>
</evidence>
<sequence length="319" mass="36480">MKVLLTFDLKDKYIEKVKREVPGVDIIRCPDIEDYGNKVQGCEVMLTFSDINLEVIKNKATDLRWIQTWVAGVESLVTPQKVKWFRDNNIILTTMSGIHGDVIAEHVTGMIISFSRKFKDFYRLQKQKKWERLTVDRLKGKTLLVVGLGSIGREIAARGKAFKMNVTGIKRDTTRPVNNVDSLYTPDELLKALSEADYVVLSMPLTQETENMFGYREFKEMKTDSYLINIARGGVVREDDLIRALDEGLIAGAGLDVFTEEPLPPESPLYEMDNVIITPHVAGVYPEYNEEAIEIFIKNLKRYQKGEDLINRVNYSRGY</sequence>
<dbReference type="InterPro" id="IPR006139">
    <property type="entry name" value="D-isomer_2_OHA_DH_cat_dom"/>
</dbReference>
<dbReference type="OrthoDB" id="9805416at2"/>
<dbReference type="PANTHER" id="PTHR43333:SF1">
    <property type="entry name" value="D-ISOMER SPECIFIC 2-HYDROXYACID DEHYDROGENASE NAD-BINDING DOMAIN-CONTAINING PROTEIN"/>
    <property type="match status" value="1"/>
</dbReference>
<dbReference type="CDD" id="cd05300">
    <property type="entry name" value="2-Hacid_dh_1"/>
    <property type="match status" value="1"/>
</dbReference>
<dbReference type="SUPFAM" id="SSF52283">
    <property type="entry name" value="Formate/glycerate dehydrogenase catalytic domain-like"/>
    <property type="match status" value="1"/>
</dbReference>
<evidence type="ECO:0000259" key="5">
    <source>
        <dbReference type="Pfam" id="PF00389"/>
    </source>
</evidence>
<evidence type="ECO:0000256" key="3">
    <source>
        <dbReference type="ARBA" id="ARBA00023027"/>
    </source>
</evidence>
<dbReference type="eggNOG" id="COG0111">
    <property type="taxonomic scope" value="Bacteria"/>
</dbReference>
<protein>
    <submittedName>
        <fullName evidence="7">D-3-phosphoglycerate dehydrogenase</fullName>
        <ecNumber evidence="7">1.1.1.95</ecNumber>
    </submittedName>
</protein>
<keyword evidence="3" id="KW-0520">NAD</keyword>
<evidence type="ECO:0000259" key="6">
    <source>
        <dbReference type="Pfam" id="PF02826"/>
    </source>
</evidence>
<dbReference type="EMBL" id="CP001098">
    <property type="protein sequence ID" value="ACL70474.1"/>
    <property type="molecule type" value="Genomic_DNA"/>
</dbReference>
<keyword evidence="8" id="KW-1185">Reference proteome</keyword>
<name>B8CYV5_HALOH</name>
<dbReference type="FunFam" id="3.40.50.720:FF:000363">
    <property type="entry name" value="D-isomer specific 2-hydroxyacid dehydrogenase"/>
    <property type="match status" value="1"/>
</dbReference>
<proteinExistence type="inferred from homology"/>